<keyword evidence="3" id="KW-0548">Nucleotidyltransferase</keyword>
<protein>
    <submittedName>
        <fullName evidence="3">Group II intron reverse transcriptase/maturase</fullName>
    </submittedName>
</protein>
<name>A0AAE3VEP8_9BACT</name>
<dbReference type="InterPro" id="IPR051083">
    <property type="entry name" value="GrpII_Intron_Splice-Mob/Def"/>
</dbReference>
<reference evidence="3" key="1">
    <citation type="submission" date="2023-07" db="EMBL/GenBank/DDBJ databases">
        <title>Genomic Encyclopedia of Type Strains, Phase IV (KMG-IV): sequencing the most valuable type-strain genomes for metagenomic binning, comparative biology and taxonomic classification.</title>
        <authorList>
            <person name="Goeker M."/>
        </authorList>
    </citation>
    <scope>NUCLEOTIDE SEQUENCE</scope>
    <source>
        <strain evidence="3">DSM 24202</strain>
    </source>
</reference>
<dbReference type="GO" id="GO:0003964">
    <property type="term" value="F:RNA-directed DNA polymerase activity"/>
    <property type="evidence" value="ECO:0007669"/>
    <property type="project" value="UniProtKB-KW"/>
</dbReference>
<dbReference type="InterPro" id="IPR030931">
    <property type="entry name" value="Group_II_RT_mat"/>
</dbReference>
<evidence type="ECO:0000256" key="1">
    <source>
        <dbReference type="ARBA" id="ARBA00034120"/>
    </source>
</evidence>
<dbReference type="PANTHER" id="PTHR34047:SF8">
    <property type="entry name" value="PROTEIN YKFC"/>
    <property type="match status" value="1"/>
</dbReference>
<dbReference type="InterPro" id="IPR013597">
    <property type="entry name" value="Mat_intron_G2"/>
</dbReference>
<dbReference type="Proteomes" id="UP001238163">
    <property type="component" value="Unassembled WGS sequence"/>
</dbReference>
<comment type="caution">
    <text evidence="3">The sequence shown here is derived from an EMBL/GenBank/DDBJ whole genome shotgun (WGS) entry which is preliminary data.</text>
</comment>
<dbReference type="InterPro" id="IPR000477">
    <property type="entry name" value="RT_dom"/>
</dbReference>
<dbReference type="EMBL" id="JAUSVL010000001">
    <property type="protein sequence ID" value="MDQ0288960.1"/>
    <property type="molecule type" value="Genomic_DNA"/>
</dbReference>
<dbReference type="NCBIfam" id="TIGR04416">
    <property type="entry name" value="group_II_RT_mat"/>
    <property type="match status" value="1"/>
</dbReference>
<gene>
    <name evidence="3" type="ORF">J3R75_001067</name>
    <name evidence="4" type="ORF">J3R75_002001</name>
</gene>
<dbReference type="PANTHER" id="PTHR34047">
    <property type="entry name" value="NUCLEAR INTRON MATURASE 1, MITOCHONDRIAL-RELATED"/>
    <property type="match status" value="1"/>
</dbReference>
<dbReference type="InterPro" id="IPR043128">
    <property type="entry name" value="Rev_trsase/Diguanyl_cyclase"/>
</dbReference>
<dbReference type="RefSeq" id="WP_307260302.1">
    <property type="nucleotide sequence ID" value="NZ_JAUSVL010000001.1"/>
</dbReference>
<evidence type="ECO:0000313" key="5">
    <source>
        <dbReference type="Proteomes" id="UP001238163"/>
    </source>
</evidence>
<proteinExistence type="inferred from homology"/>
<dbReference type="EMBL" id="JAUSVL010000001">
    <property type="protein sequence ID" value="MDQ0289894.1"/>
    <property type="molecule type" value="Genomic_DNA"/>
</dbReference>
<accession>A0AAE3VEP8</accession>
<dbReference type="Gene3D" id="3.30.70.270">
    <property type="match status" value="1"/>
</dbReference>
<sequence>MPKIIKAHSLTGRITPELMRQAFKAVKSNRGAAGVDKVSVEMFEANLSPNLDALMRDLKGGTFQTKPLRRVNIPKPGSTKTRPLGIPIVRDRVAQEVLRRLLEPIFEPLFHDASHGFRKGRGCHSAIERILELHKQGYRHVLDADIKGFFDNLPHKVIMAAVCQRVADGNVLGIVEKFLKAGVMEDGVFKPTTIGTPQGGVISPLLANVVLDYMDWALAEAGYLHVRYADDFVVLGKTKAETQGALEVVRQCLIQLGLELSEEKTRLTTYGKGYEFLGFRLSVRSRLMRDKSRNKFQDKVREITTRSRNFDETVINALNQVIRGTANYFAQPFATCRWLFQKLDSWIRMRLRAMKKKRKNYDDNRRISVRYFSQKLGLLTLEQFCTYKDEYGKTRRVAPRNVAT</sequence>
<dbReference type="AlphaFoldDB" id="A0AAE3VEP8"/>
<dbReference type="InterPro" id="IPR043502">
    <property type="entry name" value="DNA/RNA_pol_sf"/>
</dbReference>
<evidence type="ECO:0000313" key="3">
    <source>
        <dbReference type="EMBL" id="MDQ0288960.1"/>
    </source>
</evidence>
<keyword evidence="5" id="KW-1185">Reference proteome</keyword>
<dbReference type="CDD" id="cd01651">
    <property type="entry name" value="RT_G2_intron"/>
    <property type="match status" value="1"/>
</dbReference>
<keyword evidence="3" id="KW-0808">Transferase</keyword>
<dbReference type="Pfam" id="PF00078">
    <property type="entry name" value="RVT_1"/>
    <property type="match status" value="1"/>
</dbReference>
<dbReference type="PROSITE" id="PS50878">
    <property type="entry name" value="RT_POL"/>
    <property type="match status" value="1"/>
</dbReference>
<evidence type="ECO:0000313" key="4">
    <source>
        <dbReference type="EMBL" id="MDQ0289894.1"/>
    </source>
</evidence>
<dbReference type="SUPFAM" id="SSF56672">
    <property type="entry name" value="DNA/RNA polymerases"/>
    <property type="match status" value="1"/>
</dbReference>
<feature type="domain" description="Reverse transcriptase" evidence="2">
    <location>
        <begin position="54"/>
        <end position="281"/>
    </location>
</feature>
<keyword evidence="3" id="KW-0695">RNA-directed DNA polymerase</keyword>
<organism evidence="3 5">
    <name type="scientific">Oligosphaera ethanolica</name>
    <dbReference type="NCBI Taxonomy" id="760260"/>
    <lineage>
        <taxon>Bacteria</taxon>
        <taxon>Pseudomonadati</taxon>
        <taxon>Lentisphaerota</taxon>
        <taxon>Oligosphaeria</taxon>
        <taxon>Oligosphaerales</taxon>
        <taxon>Oligosphaeraceae</taxon>
        <taxon>Oligosphaera</taxon>
    </lineage>
</organism>
<evidence type="ECO:0000259" key="2">
    <source>
        <dbReference type="PROSITE" id="PS50878"/>
    </source>
</evidence>
<comment type="similarity">
    <text evidence="1">Belongs to the bacterial reverse transcriptase family.</text>
</comment>
<dbReference type="Pfam" id="PF08388">
    <property type="entry name" value="GIIM"/>
    <property type="match status" value="1"/>
</dbReference>